<dbReference type="InterPro" id="IPR050863">
    <property type="entry name" value="CenT-Element_Derived"/>
</dbReference>
<dbReference type="GO" id="GO:0005634">
    <property type="term" value="C:nucleus"/>
    <property type="evidence" value="ECO:0007669"/>
    <property type="project" value="TreeGrafter"/>
</dbReference>
<gene>
    <name evidence="1" type="ORF">NQ318_016154</name>
</gene>
<organism evidence="1 2">
    <name type="scientific">Aromia moschata</name>
    <dbReference type="NCBI Taxonomy" id="1265417"/>
    <lineage>
        <taxon>Eukaryota</taxon>
        <taxon>Metazoa</taxon>
        <taxon>Ecdysozoa</taxon>
        <taxon>Arthropoda</taxon>
        <taxon>Hexapoda</taxon>
        <taxon>Insecta</taxon>
        <taxon>Pterygota</taxon>
        <taxon>Neoptera</taxon>
        <taxon>Endopterygota</taxon>
        <taxon>Coleoptera</taxon>
        <taxon>Polyphaga</taxon>
        <taxon>Cucujiformia</taxon>
        <taxon>Chrysomeloidea</taxon>
        <taxon>Cerambycidae</taxon>
        <taxon>Cerambycinae</taxon>
        <taxon>Callichromatini</taxon>
        <taxon>Aromia</taxon>
    </lineage>
</organism>
<dbReference type="GO" id="GO:0003677">
    <property type="term" value="F:DNA binding"/>
    <property type="evidence" value="ECO:0007669"/>
    <property type="project" value="TreeGrafter"/>
</dbReference>
<keyword evidence="2" id="KW-1185">Reference proteome</keyword>
<reference evidence="1" key="1">
    <citation type="journal article" date="2023" name="Insect Mol. Biol.">
        <title>Genome sequencing provides insights into the evolution of gene families encoding plant cell wall-degrading enzymes in longhorned beetles.</title>
        <authorList>
            <person name="Shin N.R."/>
            <person name="Okamura Y."/>
            <person name="Kirsch R."/>
            <person name="Pauchet Y."/>
        </authorList>
    </citation>
    <scope>NUCLEOTIDE SEQUENCE</scope>
    <source>
        <strain evidence="1">AMC_N1</strain>
    </source>
</reference>
<protein>
    <recommendedName>
        <fullName evidence="3">Transposase</fullName>
    </recommendedName>
</protein>
<sequence length="151" mass="16955">MVQNLKLQYPISGPILQAKADDFARQLSGEAADVPEGVCNYWLTTVWPNLRKGYKDEKIFNTDETGLFFIMLPDKTMKFKGEKCVGCKLSKERSTFLVATNMTGSEKVKLVIITHPNIQNLKAIKRVFLSKYPASSSNNGPRCNTVSKNTF</sequence>
<dbReference type="EMBL" id="JAPWTK010001037">
    <property type="protein sequence ID" value="KAJ8934487.1"/>
    <property type="molecule type" value="Genomic_DNA"/>
</dbReference>
<proteinExistence type="predicted"/>
<dbReference type="AlphaFoldDB" id="A0AAV8X6R3"/>
<dbReference type="Proteomes" id="UP001162162">
    <property type="component" value="Unassembled WGS sequence"/>
</dbReference>
<name>A0AAV8X6R3_9CUCU</name>
<evidence type="ECO:0008006" key="3">
    <source>
        <dbReference type="Google" id="ProtNLM"/>
    </source>
</evidence>
<evidence type="ECO:0000313" key="2">
    <source>
        <dbReference type="Proteomes" id="UP001162162"/>
    </source>
</evidence>
<evidence type="ECO:0000313" key="1">
    <source>
        <dbReference type="EMBL" id="KAJ8934487.1"/>
    </source>
</evidence>
<accession>A0AAV8X6R3</accession>
<comment type="caution">
    <text evidence="1">The sequence shown here is derived from an EMBL/GenBank/DDBJ whole genome shotgun (WGS) entry which is preliminary data.</text>
</comment>
<dbReference type="PANTHER" id="PTHR19303">
    <property type="entry name" value="TRANSPOSON"/>
    <property type="match status" value="1"/>
</dbReference>
<dbReference type="PANTHER" id="PTHR19303:SF73">
    <property type="entry name" value="PROTEIN PDC2"/>
    <property type="match status" value="1"/>
</dbReference>